<reference evidence="2 3" key="1">
    <citation type="submission" date="2006-10" db="EMBL/GenBank/DDBJ databases">
        <title>Complete sequence of chromosome of Pelobacter propionicus DSM 2379.</title>
        <authorList>
            <consortium name="US DOE Joint Genome Institute"/>
            <person name="Copeland A."/>
            <person name="Lucas S."/>
            <person name="Lapidus A."/>
            <person name="Barry K."/>
            <person name="Detter J.C."/>
            <person name="Glavina del Rio T."/>
            <person name="Hammon N."/>
            <person name="Israni S."/>
            <person name="Dalin E."/>
            <person name="Tice H."/>
            <person name="Pitluck S."/>
            <person name="Saunders E."/>
            <person name="Brettin T."/>
            <person name="Bruce D."/>
            <person name="Han C."/>
            <person name="Tapia R."/>
            <person name="Schmutz J."/>
            <person name="Larimer F."/>
            <person name="Land M."/>
            <person name="Hauser L."/>
            <person name="Kyrpides N."/>
            <person name="Kim E."/>
            <person name="Lovley D."/>
            <person name="Richardson P."/>
        </authorList>
    </citation>
    <scope>NUCLEOTIDE SEQUENCE [LARGE SCALE GENOMIC DNA]</scope>
    <source>
        <strain evidence="3">DSM 2379 / NBRC 103807 / OttBd1</strain>
    </source>
</reference>
<dbReference type="GO" id="GO:0016791">
    <property type="term" value="F:phosphatase activity"/>
    <property type="evidence" value="ECO:0007669"/>
    <property type="project" value="TreeGrafter"/>
</dbReference>
<dbReference type="PANTHER" id="PTHR42850">
    <property type="entry name" value="METALLOPHOSPHOESTERASE"/>
    <property type="match status" value="1"/>
</dbReference>
<dbReference type="GO" id="GO:0110154">
    <property type="term" value="P:RNA decapping"/>
    <property type="evidence" value="ECO:0007669"/>
    <property type="project" value="TreeGrafter"/>
</dbReference>
<dbReference type="HOGENOM" id="CLU_023125_1_0_7"/>
<dbReference type="STRING" id="338966.Ppro_1047"/>
<dbReference type="Proteomes" id="UP000006732">
    <property type="component" value="Chromosome"/>
</dbReference>
<dbReference type="eggNOG" id="COG0639">
    <property type="taxonomic scope" value="Bacteria"/>
</dbReference>
<evidence type="ECO:0000313" key="3">
    <source>
        <dbReference type="Proteomes" id="UP000006732"/>
    </source>
</evidence>
<accession>A1AMV2</accession>
<dbReference type="KEGG" id="ppd:Ppro_1047"/>
<dbReference type="PANTHER" id="PTHR42850:SF10">
    <property type="entry name" value="SERINE_THREONINE-PROTEIN PHOSPHATASE 1"/>
    <property type="match status" value="1"/>
</dbReference>
<dbReference type="Gene3D" id="3.60.21.10">
    <property type="match status" value="1"/>
</dbReference>
<dbReference type="GO" id="GO:0005737">
    <property type="term" value="C:cytoplasm"/>
    <property type="evidence" value="ECO:0007669"/>
    <property type="project" value="TreeGrafter"/>
</dbReference>
<dbReference type="SUPFAM" id="SSF56300">
    <property type="entry name" value="Metallo-dependent phosphatases"/>
    <property type="match status" value="1"/>
</dbReference>
<keyword evidence="3" id="KW-1185">Reference proteome</keyword>
<dbReference type="AlphaFoldDB" id="A1AMV2"/>
<feature type="domain" description="Calcineurin-like phosphoesterase" evidence="1">
    <location>
        <begin position="35"/>
        <end position="119"/>
    </location>
</feature>
<sequence>MSALQAIAGRIGSRSSGGQVDLLRYLPLSERRGHLYLVGDLHGEYGSLMLALKALSFNPALDRVLFTGDMHDRGRNSAACLELLRQPWVDSVLGNHELMLLNSVDDDGSLSKTRNSMYAGWMANGGEWIEETSREERSAWRRRILERVPLYWIVERRDGRRVMVCHAETDPLLLPDVVGLRNMPVSLGALHSSPTLWGRHTLAVSVDETISSQRKKQLLPPLEGALFAVHGHSQLKLASWVANRLFIDTGAVYGNLLTLVDVDHALPGRPGGVQAWDIASEKLIGYAATNLLF</sequence>
<gene>
    <name evidence="2" type="ordered locus">Ppro_1047</name>
</gene>
<dbReference type="EMBL" id="CP000482">
    <property type="protein sequence ID" value="ABK98672.1"/>
    <property type="molecule type" value="Genomic_DNA"/>
</dbReference>
<dbReference type="InterPro" id="IPR050126">
    <property type="entry name" value="Ap4A_hydrolase"/>
</dbReference>
<proteinExistence type="predicted"/>
<name>A1AMV2_PELPD</name>
<evidence type="ECO:0000313" key="2">
    <source>
        <dbReference type="EMBL" id="ABK98672.1"/>
    </source>
</evidence>
<organism evidence="2 3">
    <name type="scientific">Pelobacter propionicus (strain DSM 2379 / NBRC 103807 / OttBd1)</name>
    <dbReference type="NCBI Taxonomy" id="338966"/>
    <lineage>
        <taxon>Bacteria</taxon>
        <taxon>Pseudomonadati</taxon>
        <taxon>Thermodesulfobacteriota</taxon>
        <taxon>Desulfuromonadia</taxon>
        <taxon>Desulfuromonadales</taxon>
        <taxon>Desulfuromonadaceae</taxon>
        <taxon>Pelobacter</taxon>
    </lineage>
</organism>
<evidence type="ECO:0000259" key="1">
    <source>
        <dbReference type="Pfam" id="PF00149"/>
    </source>
</evidence>
<dbReference type="InterPro" id="IPR004843">
    <property type="entry name" value="Calcineurin-like_PHP"/>
</dbReference>
<dbReference type="InterPro" id="IPR029052">
    <property type="entry name" value="Metallo-depent_PP-like"/>
</dbReference>
<dbReference type="Pfam" id="PF00149">
    <property type="entry name" value="Metallophos"/>
    <property type="match status" value="1"/>
</dbReference>
<protein>
    <submittedName>
        <fullName evidence="2">Metallophosphoesterase</fullName>
    </submittedName>
</protein>
<dbReference type="GO" id="GO:0008803">
    <property type="term" value="F:bis(5'-nucleosyl)-tetraphosphatase (symmetrical) activity"/>
    <property type="evidence" value="ECO:0007669"/>
    <property type="project" value="TreeGrafter"/>
</dbReference>